<accession>A0A7W9BLH6</accession>
<dbReference type="Proteomes" id="UP000535415">
    <property type="component" value="Unassembled WGS sequence"/>
</dbReference>
<evidence type="ECO:0008006" key="4">
    <source>
        <dbReference type="Google" id="ProtNLM"/>
    </source>
</evidence>
<name>A0A7W9BLH6_9RHOB</name>
<organism evidence="2 3">
    <name type="scientific">Yoonia ponticola</name>
    <dbReference type="NCBI Taxonomy" id="1524255"/>
    <lineage>
        <taxon>Bacteria</taxon>
        <taxon>Pseudomonadati</taxon>
        <taxon>Pseudomonadota</taxon>
        <taxon>Alphaproteobacteria</taxon>
        <taxon>Rhodobacterales</taxon>
        <taxon>Paracoccaceae</taxon>
        <taxon>Yoonia</taxon>
    </lineage>
</organism>
<feature type="chain" id="PRO_5031351046" description="TraB/GumN family protein" evidence="1">
    <location>
        <begin position="20"/>
        <end position="332"/>
    </location>
</feature>
<keyword evidence="3" id="KW-1185">Reference proteome</keyword>
<sequence length="332" mass="36002">MFRAALTVFVSLTALPAFALCSGESYLNQLAEAQRIEIAGAVAATPNNTGLIWTATKGDTTLTIVGTMHVYDARLDAIRARMTPAITNADLMMVEATGAEEAAMQEAFINNPDLYLINDGPTLPELLTPETWAKVEQAATDRGLPSFFVAKFQPWYLSLMLAAPACAMAEIASGKRGLDHMLIADAEASGVPLQALESWETLINIMTEGTQQEQIELLQLGLIDAADQQSLFVAMLDAYFSEQVARVWEVSQIASRELTGMSEEDAAAQMLETQELLLDQRNLNWLPVITDAATTHDNIVIAVGAAHLPGELGVIELLKSEGWALERQVTRP</sequence>
<reference evidence="2 3" key="1">
    <citation type="submission" date="2020-08" db="EMBL/GenBank/DDBJ databases">
        <title>Genomic Encyclopedia of Type Strains, Phase IV (KMG-IV): sequencing the most valuable type-strain genomes for metagenomic binning, comparative biology and taxonomic classification.</title>
        <authorList>
            <person name="Goeker M."/>
        </authorList>
    </citation>
    <scope>NUCLEOTIDE SEQUENCE [LARGE SCALE GENOMIC DNA]</scope>
    <source>
        <strain evidence="2 3">DSM 101064</strain>
    </source>
</reference>
<dbReference type="CDD" id="cd14789">
    <property type="entry name" value="Tiki"/>
    <property type="match status" value="1"/>
</dbReference>
<feature type="signal peptide" evidence="1">
    <location>
        <begin position="1"/>
        <end position="19"/>
    </location>
</feature>
<dbReference type="PANTHER" id="PTHR40590:SF1">
    <property type="entry name" value="CYTOPLASMIC PROTEIN"/>
    <property type="match status" value="1"/>
</dbReference>
<gene>
    <name evidence="2" type="ORF">FHS72_002306</name>
</gene>
<dbReference type="AlphaFoldDB" id="A0A7W9BLH6"/>
<proteinExistence type="predicted"/>
<evidence type="ECO:0000256" key="1">
    <source>
        <dbReference type="SAM" id="SignalP"/>
    </source>
</evidence>
<dbReference type="RefSeq" id="WP_183529178.1">
    <property type="nucleotide sequence ID" value="NZ_JACIJM010000006.1"/>
</dbReference>
<evidence type="ECO:0000313" key="3">
    <source>
        <dbReference type="Proteomes" id="UP000535415"/>
    </source>
</evidence>
<comment type="caution">
    <text evidence="2">The sequence shown here is derived from an EMBL/GenBank/DDBJ whole genome shotgun (WGS) entry which is preliminary data.</text>
</comment>
<dbReference type="Pfam" id="PF01963">
    <property type="entry name" value="TraB_PrgY_gumN"/>
    <property type="match status" value="1"/>
</dbReference>
<protein>
    <recommendedName>
        <fullName evidence="4">TraB/GumN family protein</fullName>
    </recommendedName>
</protein>
<dbReference type="PANTHER" id="PTHR40590">
    <property type="entry name" value="CYTOPLASMIC PROTEIN-RELATED"/>
    <property type="match status" value="1"/>
</dbReference>
<evidence type="ECO:0000313" key="2">
    <source>
        <dbReference type="EMBL" id="MBB5722676.1"/>
    </source>
</evidence>
<dbReference type="InterPro" id="IPR047111">
    <property type="entry name" value="YbaP-like"/>
</dbReference>
<keyword evidence="1" id="KW-0732">Signal</keyword>
<dbReference type="EMBL" id="JACIJM010000006">
    <property type="protein sequence ID" value="MBB5722676.1"/>
    <property type="molecule type" value="Genomic_DNA"/>
</dbReference>
<dbReference type="InterPro" id="IPR002816">
    <property type="entry name" value="TraB/PrgY/GumN_fam"/>
</dbReference>